<gene>
    <name evidence="11" type="ORF">BS78_K340700</name>
</gene>
<dbReference type="EMBL" id="MU629927">
    <property type="protein sequence ID" value="KAJ1254701.1"/>
    <property type="molecule type" value="Genomic_DNA"/>
</dbReference>
<evidence type="ECO:0000259" key="9">
    <source>
        <dbReference type="Pfam" id="PF23559"/>
    </source>
</evidence>
<evidence type="ECO:0000256" key="1">
    <source>
        <dbReference type="ARBA" id="ARBA00008894"/>
    </source>
</evidence>
<dbReference type="InterPro" id="IPR041118">
    <property type="entry name" value="Rx_N"/>
</dbReference>
<evidence type="ECO:0000313" key="11">
    <source>
        <dbReference type="EMBL" id="KAJ1254701.1"/>
    </source>
</evidence>
<dbReference type="InterPro" id="IPR055414">
    <property type="entry name" value="LRR_R13L4/SHOC2-like"/>
</dbReference>
<dbReference type="InterPro" id="IPR042197">
    <property type="entry name" value="Apaf_helical"/>
</dbReference>
<dbReference type="InterPro" id="IPR044974">
    <property type="entry name" value="Disease_R_plants"/>
</dbReference>
<dbReference type="InterPro" id="IPR032675">
    <property type="entry name" value="LRR_dom_sf"/>
</dbReference>
<dbReference type="InterPro" id="IPR058922">
    <property type="entry name" value="WHD_DRP"/>
</dbReference>
<dbReference type="InterPro" id="IPR038005">
    <property type="entry name" value="RX-like_CC"/>
</dbReference>
<dbReference type="InterPro" id="IPR002182">
    <property type="entry name" value="NB-ARC"/>
</dbReference>
<comment type="similarity">
    <text evidence="1">Belongs to the disease resistance NB-LRR family.</text>
</comment>
<dbReference type="Pfam" id="PF00931">
    <property type="entry name" value="NB-ARC"/>
    <property type="match status" value="1"/>
</dbReference>
<dbReference type="FunFam" id="1.10.10.10:FF:000322">
    <property type="entry name" value="Probable disease resistance protein At1g63360"/>
    <property type="match status" value="1"/>
</dbReference>
<dbReference type="CDD" id="cd14798">
    <property type="entry name" value="RX-CC_like"/>
    <property type="match status" value="1"/>
</dbReference>
<sequence>MAEAIIGPLVGRLHELAVGEARALAAVDDDVQKLRDRLMWLQAFILEADARRRAVSDEITKVWLVQTRDAVFDAEDALDHFYMRVDMNRFPIRWARPTVKFIATFTVQALMRRGLSKKIRSINLRLEEIIANKDKYKMDDMSKETHVTAWEASTSVTFTDRNLDDINELHVSMHEEERKILVEALTRTKIRDASGLAREPTTRSFFHRLVSLTKILVESPATAEELQDDRQPVVISVSGNSGVGKTTLVRSVYKEMEKNNHFDIQAIQSFGPYLTATNILHQIVQQLTDDNQNCPRSKVKQMLRNKLENKKYLLVIDGEVTSTEWKNILTILSECNAGADKGNRIVHITQHEPQEPSGPHHVIIKLKNLEEIVTKELFLMRLKNGKEVRDEDYKRHHQAICRISNGLPLAVVLLSGLLQTKEPHDWEEVFKYFESKKRIGVISILTLCFDDLPHMLKSCFLYFAALPTNTSIEAHNLVCMWMAEGFLRPMVGVTLEKVGNIYLNELIRRNLVNPVQQEDYSNPGSKLVSVQNIVHDFLQSEAHAESFLEVHRGDDIPTLTSARRLSLQNYTDKYAALANPLPKLRSVFSQFEQDPKDEEEKVPILRKWAATPTAKKKQSATSSIKKEDIRTHIEDLLHGSEFLRVINLQGIEIGNKLPDAIHRVAHLQYLGITSCSLTKIPPSIGSLTNLQTLDVRETGVRDLPPVFWKIKTLRHVFCFALKLPKQMDSLKHIQTLNSIELDDYEQALHHTLGKMIHLENLFVWNTKEHNVKSLSRALSMLEYLRTLALHGYKIPSSVFTITSLRRVKYMVLEGALELPSELHAINSCLPNLIWLSLKETKVPQGFITDLADLPSLATLALYSGSYRDRQLSFSRGGFRRLKSIKLDIEHLATLQVENGALENLRELDILSEKYRPKIEAEERIQKIIV</sequence>
<evidence type="ECO:0000259" key="8">
    <source>
        <dbReference type="Pfam" id="PF18052"/>
    </source>
</evidence>
<protein>
    <recommendedName>
        <fullName evidence="13">AAA+ ATPase domain-containing protein</fullName>
    </recommendedName>
</protein>
<dbReference type="PANTHER" id="PTHR23155:SF889">
    <property type="entry name" value="OS03G0379801 PROTEIN"/>
    <property type="match status" value="1"/>
</dbReference>
<evidence type="ECO:0000259" key="7">
    <source>
        <dbReference type="Pfam" id="PF00931"/>
    </source>
</evidence>
<dbReference type="GO" id="GO:0042742">
    <property type="term" value="P:defense response to bacterium"/>
    <property type="evidence" value="ECO:0007669"/>
    <property type="project" value="UniProtKB-ARBA"/>
</dbReference>
<keyword evidence="5" id="KW-0611">Plant defense</keyword>
<keyword evidence="6" id="KW-0175">Coiled coil</keyword>
<keyword evidence="12" id="KW-1185">Reference proteome</keyword>
<dbReference type="Pfam" id="PF18052">
    <property type="entry name" value="Rx_N"/>
    <property type="match status" value="1"/>
</dbReference>
<keyword evidence="4" id="KW-0547">Nucleotide-binding</keyword>
<dbReference type="Gene3D" id="3.80.10.10">
    <property type="entry name" value="Ribonuclease Inhibitor"/>
    <property type="match status" value="1"/>
</dbReference>
<evidence type="ECO:0000256" key="5">
    <source>
        <dbReference type="ARBA" id="ARBA00022821"/>
    </source>
</evidence>
<evidence type="ECO:0000256" key="2">
    <source>
        <dbReference type="ARBA" id="ARBA00022614"/>
    </source>
</evidence>
<organism evidence="11 12">
    <name type="scientific">Paspalum vaginatum</name>
    <name type="common">seashore paspalum</name>
    <dbReference type="NCBI Taxonomy" id="158149"/>
    <lineage>
        <taxon>Eukaryota</taxon>
        <taxon>Viridiplantae</taxon>
        <taxon>Streptophyta</taxon>
        <taxon>Embryophyta</taxon>
        <taxon>Tracheophyta</taxon>
        <taxon>Spermatophyta</taxon>
        <taxon>Magnoliopsida</taxon>
        <taxon>Liliopsida</taxon>
        <taxon>Poales</taxon>
        <taxon>Poaceae</taxon>
        <taxon>PACMAD clade</taxon>
        <taxon>Panicoideae</taxon>
        <taxon>Andropogonodae</taxon>
        <taxon>Paspaleae</taxon>
        <taxon>Paspalinae</taxon>
        <taxon>Paspalum</taxon>
    </lineage>
</organism>
<name>A0A9W7X9Y2_9POAL</name>
<evidence type="ECO:0000256" key="3">
    <source>
        <dbReference type="ARBA" id="ARBA00022737"/>
    </source>
</evidence>
<dbReference type="Gene3D" id="1.10.8.430">
    <property type="entry name" value="Helical domain of apoptotic protease-activating factors"/>
    <property type="match status" value="1"/>
</dbReference>
<accession>A0A9W7X9Y2</accession>
<evidence type="ECO:0000259" key="10">
    <source>
        <dbReference type="Pfam" id="PF23598"/>
    </source>
</evidence>
<dbReference type="SUPFAM" id="SSF52540">
    <property type="entry name" value="P-loop containing nucleoside triphosphate hydrolases"/>
    <property type="match status" value="1"/>
</dbReference>
<dbReference type="Gene3D" id="1.10.10.10">
    <property type="entry name" value="Winged helix-like DNA-binding domain superfamily/Winged helix DNA-binding domain"/>
    <property type="match status" value="1"/>
</dbReference>
<evidence type="ECO:0000256" key="4">
    <source>
        <dbReference type="ARBA" id="ARBA00022741"/>
    </source>
</evidence>
<evidence type="ECO:0000313" key="12">
    <source>
        <dbReference type="Proteomes" id="UP001164776"/>
    </source>
</evidence>
<dbReference type="InterPro" id="IPR036388">
    <property type="entry name" value="WH-like_DNA-bd_sf"/>
</dbReference>
<evidence type="ECO:0008006" key="13">
    <source>
        <dbReference type="Google" id="ProtNLM"/>
    </source>
</evidence>
<feature type="domain" description="Disease resistance N-terminal" evidence="8">
    <location>
        <begin position="6"/>
        <end position="87"/>
    </location>
</feature>
<dbReference type="GO" id="GO:0009626">
    <property type="term" value="P:plant-type hypersensitive response"/>
    <property type="evidence" value="ECO:0007669"/>
    <property type="project" value="UniProtKB-ARBA"/>
</dbReference>
<keyword evidence="3" id="KW-0677">Repeat</keyword>
<dbReference type="Gene3D" id="3.40.50.300">
    <property type="entry name" value="P-loop containing nucleotide triphosphate hydrolases"/>
    <property type="match status" value="1"/>
</dbReference>
<dbReference type="OrthoDB" id="1517790at2759"/>
<dbReference type="PANTHER" id="PTHR23155">
    <property type="entry name" value="DISEASE RESISTANCE PROTEIN RP"/>
    <property type="match status" value="1"/>
</dbReference>
<feature type="domain" description="Disease resistance protein winged helix" evidence="9">
    <location>
        <begin position="467"/>
        <end position="537"/>
    </location>
</feature>
<dbReference type="GO" id="GO:0002758">
    <property type="term" value="P:innate immune response-activating signaling pathway"/>
    <property type="evidence" value="ECO:0007669"/>
    <property type="project" value="UniProtKB-ARBA"/>
</dbReference>
<dbReference type="Gene3D" id="1.20.5.4130">
    <property type="match status" value="1"/>
</dbReference>
<dbReference type="AlphaFoldDB" id="A0A9W7X9Y2"/>
<evidence type="ECO:0000256" key="6">
    <source>
        <dbReference type="ARBA" id="ARBA00023054"/>
    </source>
</evidence>
<dbReference type="Proteomes" id="UP001164776">
    <property type="component" value="Unassembled WGS sequence"/>
</dbReference>
<dbReference type="Pfam" id="PF23559">
    <property type="entry name" value="WHD_DRP"/>
    <property type="match status" value="1"/>
</dbReference>
<dbReference type="Pfam" id="PF23598">
    <property type="entry name" value="LRR_14"/>
    <property type="match status" value="1"/>
</dbReference>
<dbReference type="InterPro" id="IPR027417">
    <property type="entry name" value="P-loop_NTPase"/>
</dbReference>
<dbReference type="GO" id="GO:0043531">
    <property type="term" value="F:ADP binding"/>
    <property type="evidence" value="ECO:0007669"/>
    <property type="project" value="InterPro"/>
</dbReference>
<dbReference type="PRINTS" id="PR00364">
    <property type="entry name" value="DISEASERSIST"/>
</dbReference>
<reference evidence="11 12" key="1">
    <citation type="submission" date="2022-10" db="EMBL/GenBank/DDBJ databases">
        <title>WGS assembly of Paspalum vaginatum 540-79.</title>
        <authorList>
            <person name="Sun G."/>
            <person name="Wase N."/>
            <person name="Shu S."/>
            <person name="Jenkins J."/>
            <person name="Zhou B."/>
            <person name="Torres-Rodriguez J."/>
            <person name="Chen C."/>
            <person name="Sandor L."/>
            <person name="Plott C."/>
            <person name="Yoshinga Y."/>
            <person name="Daum C."/>
            <person name="Qi P."/>
            <person name="Barry K."/>
            <person name="Lipzen A."/>
            <person name="Berry L."/>
            <person name="Pedersen C."/>
            <person name="Gottilla T."/>
            <person name="Foltz A."/>
            <person name="Yu H."/>
            <person name="O'Malley R."/>
            <person name="Zhang C."/>
            <person name="Devos K."/>
            <person name="Sigmon B."/>
            <person name="Yu B."/>
            <person name="Obata T."/>
            <person name="Schmutz J."/>
            <person name="Schnable J."/>
        </authorList>
    </citation>
    <scope>NUCLEOTIDE SEQUENCE [LARGE SCALE GENOMIC DNA]</scope>
    <source>
        <strain evidence="12">cv. 540-79</strain>
    </source>
</reference>
<dbReference type="SUPFAM" id="SSF52058">
    <property type="entry name" value="L domain-like"/>
    <property type="match status" value="1"/>
</dbReference>
<feature type="domain" description="NB-ARC" evidence="7">
    <location>
        <begin position="224"/>
        <end position="334"/>
    </location>
</feature>
<feature type="domain" description="Disease resistance R13L4/SHOC-2-like LRR" evidence="10">
    <location>
        <begin position="638"/>
        <end position="909"/>
    </location>
</feature>
<proteinExistence type="inferred from homology"/>
<keyword evidence="2" id="KW-0433">Leucine-rich repeat</keyword>
<comment type="caution">
    <text evidence="11">The sequence shown here is derived from an EMBL/GenBank/DDBJ whole genome shotgun (WGS) entry which is preliminary data.</text>
</comment>